<comment type="similarity">
    <text evidence="1">Belongs to the GCN1 family.</text>
</comment>
<dbReference type="Pfam" id="PF23271">
    <property type="entry name" value="HEAT_GCN1"/>
    <property type="match status" value="1"/>
</dbReference>
<dbReference type="EMBL" id="NHTK01005931">
    <property type="protein sequence ID" value="PPQ71016.1"/>
    <property type="molecule type" value="Genomic_DNA"/>
</dbReference>
<organism evidence="5 6">
    <name type="scientific">Panaeolus cyanescens</name>
    <dbReference type="NCBI Taxonomy" id="181874"/>
    <lineage>
        <taxon>Eukaryota</taxon>
        <taxon>Fungi</taxon>
        <taxon>Dikarya</taxon>
        <taxon>Basidiomycota</taxon>
        <taxon>Agaricomycotina</taxon>
        <taxon>Agaricomycetes</taxon>
        <taxon>Agaricomycetidae</taxon>
        <taxon>Agaricales</taxon>
        <taxon>Agaricineae</taxon>
        <taxon>Galeropsidaceae</taxon>
        <taxon>Panaeolus</taxon>
    </lineage>
</organism>
<gene>
    <name evidence="5" type="ORF">CVT24_011932</name>
</gene>
<dbReference type="Pfam" id="PF24993">
    <property type="entry name" value="GNC1_N"/>
    <property type="match status" value="1"/>
</dbReference>
<dbReference type="SUPFAM" id="SSF48371">
    <property type="entry name" value="ARM repeat"/>
    <property type="match status" value="4"/>
</dbReference>
<proteinExistence type="inferred from homology"/>
<dbReference type="SMART" id="SM01349">
    <property type="entry name" value="TOG"/>
    <property type="match status" value="1"/>
</dbReference>
<keyword evidence="6" id="KW-1185">Reference proteome</keyword>
<dbReference type="Pfam" id="PF24916">
    <property type="entry name" value="HEAT_GCN1_fung"/>
    <property type="match status" value="1"/>
</dbReference>
<dbReference type="GO" id="GO:0019887">
    <property type="term" value="F:protein kinase regulator activity"/>
    <property type="evidence" value="ECO:0007669"/>
    <property type="project" value="TreeGrafter"/>
</dbReference>
<protein>
    <recommendedName>
        <fullName evidence="4">TOG domain-containing protein</fullName>
    </recommendedName>
</protein>
<dbReference type="GO" id="GO:0006417">
    <property type="term" value="P:regulation of translation"/>
    <property type="evidence" value="ECO:0007669"/>
    <property type="project" value="TreeGrafter"/>
</dbReference>
<dbReference type="FunCoup" id="A0A409VXP0">
    <property type="interactions" value="765"/>
</dbReference>
<accession>A0A409VXP0</accession>
<dbReference type="Gene3D" id="1.25.10.10">
    <property type="entry name" value="Leucine-rich Repeat Variant"/>
    <property type="match status" value="5"/>
</dbReference>
<dbReference type="GO" id="GO:0034198">
    <property type="term" value="P:cellular response to amino acid starvation"/>
    <property type="evidence" value="ECO:0007669"/>
    <property type="project" value="TreeGrafter"/>
</dbReference>
<dbReference type="InterPro" id="IPR056810">
    <property type="entry name" value="GNC1-like_N"/>
</dbReference>
<feature type="repeat" description="HEAT" evidence="3">
    <location>
        <begin position="1613"/>
        <end position="1651"/>
    </location>
</feature>
<dbReference type="PANTHER" id="PTHR23346">
    <property type="entry name" value="TRANSLATIONAL ACTIVATOR GCN1-RELATED"/>
    <property type="match status" value="1"/>
</dbReference>
<dbReference type="Proteomes" id="UP000284842">
    <property type="component" value="Unassembled WGS sequence"/>
</dbReference>
<evidence type="ECO:0000313" key="5">
    <source>
        <dbReference type="EMBL" id="PPQ71016.1"/>
    </source>
</evidence>
<evidence type="ECO:0000313" key="6">
    <source>
        <dbReference type="Proteomes" id="UP000284842"/>
    </source>
</evidence>
<feature type="repeat" description="HEAT" evidence="3">
    <location>
        <begin position="2078"/>
        <end position="2116"/>
    </location>
</feature>
<evidence type="ECO:0000256" key="1">
    <source>
        <dbReference type="ARBA" id="ARBA00007366"/>
    </source>
</evidence>
<comment type="caution">
    <text evidence="5">The sequence shown here is derived from an EMBL/GenBank/DDBJ whole genome shotgun (WGS) entry which is preliminary data.</text>
</comment>
<dbReference type="InterPro" id="IPR021133">
    <property type="entry name" value="HEAT_type_2"/>
</dbReference>
<dbReference type="InterPro" id="IPR034085">
    <property type="entry name" value="TOG"/>
</dbReference>
<evidence type="ECO:0000256" key="2">
    <source>
        <dbReference type="ARBA" id="ARBA00022737"/>
    </source>
</evidence>
<reference evidence="5 6" key="1">
    <citation type="journal article" date="2018" name="Evol. Lett.">
        <title>Horizontal gene cluster transfer increased hallucinogenic mushroom diversity.</title>
        <authorList>
            <person name="Reynolds H.T."/>
            <person name="Vijayakumar V."/>
            <person name="Gluck-Thaler E."/>
            <person name="Korotkin H.B."/>
            <person name="Matheny P.B."/>
            <person name="Slot J.C."/>
        </authorList>
    </citation>
    <scope>NUCLEOTIDE SEQUENCE [LARGE SCALE GENOMIC DNA]</scope>
    <source>
        <strain evidence="5 6">2629</strain>
    </source>
</reference>
<dbReference type="InterPro" id="IPR022716">
    <property type="entry name" value="Gcn1_N"/>
</dbReference>
<dbReference type="GO" id="GO:0005829">
    <property type="term" value="C:cytosol"/>
    <property type="evidence" value="ECO:0007669"/>
    <property type="project" value="TreeGrafter"/>
</dbReference>
<evidence type="ECO:0000256" key="3">
    <source>
        <dbReference type="PROSITE-ProRule" id="PRU00103"/>
    </source>
</evidence>
<dbReference type="Pfam" id="PF24984">
    <property type="entry name" value="HEAT_EF3_GNC1"/>
    <property type="match status" value="1"/>
</dbReference>
<dbReference type="InterPro" id="IPR057546">
    <property type="entry name" value="HEAT_GCN1"/>
</dbReference>
<dbReference type="InterPro" id="IPR011989">
    <property type="entry name" value="ARM-like"/>
</dbReference>
<dbReference type="PROSITE" id="PS50077">
    <property type="entry name" value="HEAT_REPEAT"/>
    <property type="match status" value="3"/>
</dbReference>
<sequence length="2624" mass="285886">MFELKRSRVEAEGTLSATFAKLKAREAKQAGGALGSTSLGMSKSEIQSWISGAQGSGDSSNDNGSGQGVWQRDRVIADWPRSLEYARNVLLVGKTGVRVAFLRDELLSLAKHGDLTLTQVLDVFKVLTLTYPVYGDAASRDAVEAVGMELVRRDEVRGTEEAAKDETRMGVAEQIIGWLSNEVGGLVKKGNADSYAPSTLFVLHSWACGIYMICVKHNAHFVETSSWKMLVGSIALLFDMVEESSQAKASLKHGALTKTRRALRSAGPRIPDVIQTLLGIVKTSQNPLKFVPLLGTAVDVLVRLKHVEEEPVKRLSDELKQGIITVYSSSLLMAKGVVPDHASAALNDFISTYITSEDLTKSILPSIEKSFLRSPEYSLPTITRFFAAYHQPLPTDAFQKLLQQIISNAKSSNPLIRTNCIQLFNALISRDTNLSKMAVNEVLTLPKTGKTAGPDHRCALYAMLGYLEPSDDVSTTLVSACVTLLAKEANEAAIGILAGALPSHLAYLVKGPGLGGDVAQMIGKEMGNAKPATRRAFVGLAGKMFYEEDKEEGDVIATEKGLALAKSLLPAFEAALKSASLNPASGPFEGYVAVAVLLGPFSRSGKFDAQISGNAVISAITTGGVKQSFLLWDKVYQKVTDEEDERWLLRAAEASLSHFATELNKNETLRVQLGLLFVHLALEGHSPDVRRMVNEVIVRGVKQSPTLVSTIVREGVSAFVARGLPSPAKASAEETPSVWNKHARLSALLLSSASFGEDVEKGVKEHAVVQSVVVAHHELVSRQTWIDLSQKASLDPYEVVNGNLQKLLDIVYENSTSSKYGFSDASFRAVTTLVFVSPSTVLPSLRDQLNVDLDPSVLNSISDESLAIWATPEGTTYVDVLSSTQSDKRPNKGKDYEIARWEEEIRKSLATKKSTGVTLTKQQQALVNAQLEKEAKVRQGVNVIAASLVRGLHFVQSIVEAHVDEFQLYMSDLVSLMLSGALKRGSFLAGSLAFETYLSLASTTSPQLDTFRKWIGIATLRCQQIGAVPQELQAEPLHSLVVRVLYKIRFLAENAPFDPATFSYLYPLISFVLREGGVKGTPGSGGGEDDDDDEVDDPLEQVALSLDIIKFHCSESSNPAYPRLKIIHDLIHTIRSQPNLGKEGSSALIGLSEAISSNVTPEETAALLQGTLHQESYVRNSCLQSIQTFDLTEMDWSTELWIACHDEDEQNERLARHAWEDNGLDVPEDFLGHLLPFLDHENAYARSATAAAIAEALEQWPKAVGSTMTVLQDYYREKAKILAPEFDEYGMVIQQSLDRSDPWTARLAIARTFELATPSMTEDQLEPFFAFLIKDQALGDRVADVRRGMLNAGTAIIDAHGAKRLAGLISIFESHLALPGTSSETDDYIKEAVVILFGRVARHLEASDERIPAIVDRLVEALKTPAEQVQIAVSECLSPLVTLMRPRLPSLVDSLFDDLFNGQKYAARRGAAYGLAGVLKGTGIGGMKEFDVLSRLKTAAEDKKKHEPRQGVMFALETLSNTLGRLFEPYIPYILPMLLACFGDASADVREATQDAARIIMGNLSGYGVKLILPTLLEGLDEKQWRSKKGSIELLGMMAYCSPRQLSVSLPIVIPRLTGVLTDSHAQVRTSANKSLKQFGEVISNPEIQSLVPVLLKALVDPLKTPNALTSLLKTSFMHYIDHSSLALVIPILERGLRERGADTKKKAAQIVGNLASLTDAKDFVPYLDELLPLVHQVLVDPVPEARATAAKALGTLVERMGEMHFPDLVPNLLRILKTDTSGVDRQGAAQGLSEVLSGLGMERLEGLLPDILANARSPRPTVREGFMSLLVYLPATFGTRFQPHLPKIISPILGGLSDTEEYVREAAMRAGRMVVTNYSSRAIDLLLPELEHGMFDPGWRIRQSSITLVGELLFKVSGISGKTSDLDEEDIAAEATAENSRRALVEVLGAERRDRILAALYLVRQDGVVVVRQASIQIWKALVHNTPRTVREILPELVSQIIFLISSDEFEQQETAGRTVAELCRKFGERILGDIMPILKSKAPSPDSRTREGVALVVSHVMQNASEAQREDHEDDIITIVRTALVDDEANVRTAAAQAFDVLQEELGAKAIDETIPTLLEALRQPGKSSGTALQALKEVMAVRASTVFPVLIPTLTALPMTVFNARALASLVTVAGNALTRRLTAILNPLVKVIESDIDEDLREAVDEALNALLTSVSDSEGLNTVMMLLMGWAKSDAPTRRVSACKLFALFCEVSELDDSLYRVDWIRQLVTLLDDSERDVHTTAWTALDTFIKSVPKDELEPLVVPLRRTIESTGAPGRTVPGFDLPKGVSPTVPVIIAGLTTGSNEQREQAAYAIGDLVERTSQDAIKPFVVPFTGPLIRVATQATTYPPGVKIAILSALMTMLVHIPVFVKPFFPQLQRTFVKSTSDPAHVAVRTKAAEALGVLMKNQPRVDPVITELITGVRGSEENIATSFVLALAHVARNASQNIGEKAREACIDVVSDSFREARSDGHYCEAVGSLVRALSDQPELLRPITESYLVNGTPPSVISSHVILTVVAGDEDEDTDGPNVFQKLGLLRKVAQKTLESAANEKPFIARPAREARDIIKTLDDDSLHGLF</sequence>
<dbReference type="InterPro" id="IPR056809">
    <property type="entry name" value="HEAT_GCN1_fung"/>
</dbReference>
<dbReference type="Pfam" id="PF12074">
    <property type="entry name" value="Gcn1_N"/>
    <property type="match status" value="1"/>
</dbReference>
<dbReference type="InParanoid" id="A0A409VXP0"/>
<dbReference type="InterPro" id="IPR016024">
    <property type="entry name" value="ARM-type_fold"/>
</dbReference>
<dbReference type="PANTHER" id="PTHR23346:SF7">
    <property type="entry name" value="STALLED RIBOSOME SENSOR GCN1"/>
    <property type="match status" value="1"/>
</dbReference>
<keyword evidence="2" id="KW-0677">Repeat</keyword>
<feature type="repeat" description="HEAT" evidence="3">
    <location>
        <begin position="1731"/>
        <end position="1769"/>
    </location>
</feature>
<evidence type="ECO:0000259" key="4">
    <source>
        <dbReference type="SMART" id="SM01349"/>
    </source>
</evidence>
<dbReference type="STRING" id="181874.A0A409VXP0"/>
<name>A0A409VXP0_9AGAR</name>
<dbReference type="Pfam" id="PF24987">
    <property type="entry name" value="HEAT_EF3_N"/>
    <property type="match status" value="1"/>
</dbReference>
<feature type="domain" description="TOG" evidence="4">
    <location>
        <begin position="1442"/>
        <end position="1671"/>
    </location>
</feature>
<dbReference type="OrthoDB" id="5148094at2759"/>